<dbReference type="EMBL" id="MN739428">
    <property type="protein sequence ID" value="QHT04402.1"/>
    <property type="molecule type" value="Genomic_DNA"/>
</dbReference>
<dbReference type="AlphaFoldDB" id="A0A6C0CJS1"/>
<sequence length="564" mass="66814">MTTQYKILVNDRQYEDWNLFDALSLNEIEKLSINPVSNKLFSSDIFEINKDKIYILHSSVRCMPSIPGILVLKGNKTYGKMKDKFLYKCIPDDRRFPEFVVPYNVKLGFSKNTDNKYIVFKYNNWNGKHPQGTIVSVLGDVDVLCNFYEYQLYCKSLYASIQEFNKVVSNKLKKKTAPEFISSMISKYNLKDRSDEPVYSIDSKETTDYDDAFSIIDLGNNSYKISIYISNVPLWMEELDLWNSFSERISTIYLPDRKRPMMPLALSNCVCSLCEQETRLAFGIDITVKDNEIIGYCLDNSYIKVYKNHVYESKELKQDLNYKLMFKVVTELSKDYKYLKKINDSHDMVAYLMILMNYYTSRDMVKYNNGIYRSVSFNKDYKMDDTLPDNVNNFLKIWNSSCGQYDLYDERKCHEMLDLESYIHCTSPIRRLVDLLNMAKLQKNMKMVNYGENFVLFYDKWTSRLEYINTTMRAIRKIQTDCSLLHLCSTDSEVLEREYDGYVFDKIIRNDGLFQYIVYLENLKSVSRITSRFDLNNFEKYKFRVFVFHEEATLKKKIRLHIIL</sequence>
<dbReference type="SMART" id="SM00955">
    <property type="entry name" value="RNB"/>
    <property type="match status" value="1"/>
</dbReference>
<accession>A0A6C0CJS1</accession>
<dbReference type="GO" id="GO:0006402">
    <property type="term" value="P:mRNA catabolic process"/>
    <property type="evidence" value="ECO:0007669"/>
    <property type="project" value="TreeGrafter"/>
</dbReference>
<evidence type="ECO:0000259" key="1">
    <source>
        <dbReference type="SMART" id="SM00955"/>
    </source>
</evidence>
<dbReference type="PANTHER" id="PTHR23355:SF9">
    <property type="entry name" value="DIS3-LIKE EXONUCLEASE 2"/>
    <property type="match status" value="1"/>
</dbReference>
<dbReference type="GO" id="GO:0003723">
    <property type="term" value="F:RNA binding"/>
    <property type="evidence" value="ECO:0007669"/>
    <property type="project" value="InterPro"/>
</dbReference>
<organism evidence="2">
    <name type="scientific">viral metagenome</name>
    <dbReference type="NCBI Taxonomy" id="1070528"/>
    <lineage>
        <taxon>unclassified sequences</taxon>
        <taxon>metagenomes</taxon>
        <taxon>organismal metagenomes</taxon>
    </lineage>
</organism>
<evidence type="ECO:0000313" key="2">
    <source>
        <dbReference type="EMBL" id="QHT04402.1"/>
    </source>
</evidence>
<protein>
    <recommendedName>
        <fullName evidence="1">RNB domain-containing protein</fullName>
    </recommendedName>
</protein>
<dbReference type="InterPro" id="IPR001900">
    <property type="entry name" value="RNase_II/R"/>
</dbReference>
<dbReference type="SUPFAM" id="SSF50249">
    <property type="entry name" value="Nucleic acid-binding proteins"/>
    <property type="match status" value="1"/>
</dbReference>
<dbReference type="GO" id="GO:0004540">
    <property type="term" value="F:RNA nuclease activity"/>
    <property type="evidence" value="ECO:0007669"/>
    <property type="project" value="InterPro"/>
</dbReference>
<proteinExistence type="predicted"/>
<reference evidence="2" key="1">
    <citation type="journal article" date="2020" name="Nature">
        <title>Giant virus diversity and host interactions through global metagenomics.</title>
        <authorList>
            <person name="Schulz F."/>
            <person name="Roux S."/>
            <person name="Paez-Espino D."/>
            <person name="Jungbluth S."/>
            <person name="Walsh D.A."/>
            <person name="Denef V.J."/>
            <person name="McMahon K.D."/>
            <person name="Konstantinidis K.T."/>
            <person name="Eloe-Fadrosh E.A."/>
            <person name="Kyrpides N.C."/>
            <person name="Woyke T."/>
        </authorList>
    </citation>
    <scope>NUCLEOTIDE SEQUENCE</scope>
    <source>
        <strain evidence="2">GVMAG-M-3300021185-45</strain>
    </source>
</reference>
<dbReference type="Pfam" id="PF00773">
    <property type="entry name" value="RNB"/>
    <property type="match status" value="1"/>
</dbReference>
<dbReference type="InterPro" id="IPR050180">
    <property type="entry name" value="RNR_Ribonuclease"/>
</dbReference>
<dbReference type="GO" id="GO:0005829">
    <property type="term" value="C:cytosol"/>
    <property type="evidence" value="ECO:0007669"/>
    <property type="project" value="TreeGrafter"/>
</dbReference>
<dbReference type="InterPro" id="IPR012340">
    <property type="entry name" value="NA-bd_OB-fold"/>
</dbReference>
<dbReference type="PANTHER" id="PTHR23355">
    <property type="entry name" value="RIBONUCLEASE"/>
    <property type="match status" value="1"/>
</dbReference>
<name>A0A6C0CJS1_9ZZZZ</name>
<feature type="domain" description="RNB" evidence="1">
    <location>
        <begin position="190"/>
        <end position="447"/>
    </location>
</feature>